<evidence type="ECO:0000256" key="1">
    <source>
        <dbReference type="ARBA" id="ARBA00011975"/>
    </source>
</evidence>
<name>A0A6J5NXB8_9CAUD</name>
<dbReference type="GO" id="GO:0032259">
    <property type="term" value="P:methylation"/>
    <property type="evidence" value="ECO:0007669"/>
    <property type="project" value="UniProtKB-KW"/>
</dbReference>
<dbReference type="GO" id="GO:0099018">
    <property type="term" value="P:symbiont-mediated evasion of host restriction-modification system"/>
    <property type="evidence" value="ECO:0007669"/>
    <property type="project" value="UniProtKB-KW"/>
</dbReference>
<keyword evidence="7" id="KW-1258">Restriction-modification system evasion by virus</keyword>
<feature type="active site" evidence="8">
    <location>
        <position position="78"/>
    </location>
</feature>
<gene>
    <name evidence="9" type="ORF">UFOVP814_50</name>
</gene>
<keyword evidence="4 8" id="KW-0808">Transferase</keyword>
<comment type="similarity">
    <text evidence="8">Belongs to the class I-like SAM-binding methyltransferase superfamily. C5-methyltransferase family.</text>
</comment>
<dbReference type="InterPro" id="IPR001525">
    <property type="entry name" value="C5_MeTfrase"/>
</dbReference>
<dbReference type="InterPro" id="IPR018117">
    <property type="entry name" value="C5_DNA_meth_AS"/>
</dbReference>
<keyword evidence="3" id="KW-0945">Host-virus interaction</keyword>
<dbReference type="Pfam" id="PF00145">
    <property type="entry name" value="DNA_methylase"/>
    <property type="match status" value="1"/>
</dbReference>
<proteinExistence type="inferred from homology"/>
<dbReference type="Gene3D" id="3.40.50.150">
    <property type="entry name" value="Vaccinia Virus protein VP39"/>
    <property type="match status" value="1"/>
</dbReference>
<evidence type="ECO:0000256" key="4">
    <source>
        <dbReference type="ARBA" id="ARBA00022679"/>
    </source>
</evidence>
<dbReference type="GO" id="GO:0003677">
    <property type="term" value="F:DNA binding"/>
    <property type="evidence" value="ECO:0007669"/>
    <property type="project" value="TreeGrafter"/>
</dbReference>
<protein>
    <recommendedName>
        <fullName evidence="1">DNA (cytosine-5-)-methyltransferase</fullName>
        <ecNumber evidence="1">2.1.1.37</ecNumber>
    </recommendedName>
</protein>
<dbReference type="PROSITE" id="PS51679">
    <property type="entry name" value="SAM_MT_C5"/>
    <property type="match status" value="1"/>
</dbReference>
<dbReference type="EMBL" id="LR796746">
    <property type="protein sequence ID" value="CAB4163703.1"/>
    <property type="molecule type" value="Genomic_DNA"/>
</dbReference>
<dbReference type="PANTHER" id="PTHR10629">
    <property type="entry name" value="CYTOSINE-SPECIFIC METHYLTRANSFERASE"/>
    <property type="match status" value="1"/>
</dbReference>
<keyword evidence="5 8" id="KW-0949">S-adenosyl-L-methionine</keyword>
<dbReference type="PANTHER" id="PTHR10629:SF52">
    <property type="entry name" value="DNA (CYTOSINE-5)-METHYLTRANSFERASE 1"/>
    <property type="match status" value="1"/>
</dbReference>
<dbReference type="GO" id="GO:0044027">
    <property type="term" value="P:negative regulation of gene expression via chromosomal CpG island methylation"/>
    <property type="evidence" value="ECO:0007669"/>
    <property type="project" value="TreeGrafter"/>
</dbReference>
<evidence type="ECO:0000256" key="2">
    <source>
        <dbReference type="ARBA" id="ARBA00022603"/>
    </source>
</evidence>
<organism evidence="9">
    <name type="scientific">uncultured Caudovirales phage</name>
    <dbReference type="NCBI Taxonomy" id="2100421"/>
    <lineage>
        <taxon>Viruses</taxon>
        <taxon>Duplodnaviria</taxon>
        <taxon>Heunggongvirae</taxon>
        <taxon>Uroviricota</taxon>
        <taxon>Caudoviricetes</taxon>
        <taxon>Peduoviridae</taxon>
        <taxon>Maltschvirus</taxon>
        <taxon>Maltschvirus maltsch</taxon>
    </lineage>
</organism>
<dbReference type="InterPro" id="IPR029063">
    <property type="entry name" value="SAM-dependent_MTases_sf"/>
</dbReference>
<keyword evidence="6" id="KW-0899">Viral immunoevasion</keyword>
<dbReference type="PROSITE" id="PS00094">
    <property type="entry name" value="C5_MTASE_1"/>
    <property type="match status" value="1"/>
</dbReference>
<evidence type="ECO:0000256" key="5">
    <source>
        <dbReference type="ARBA" id="ARBA00022691"/>
    </source>
</evidence>
<dbReference type="InterPro" id="IPR050390">
    <property type="entry name" value="C5-Methyltransferase"/>
</dbReference>
<keyword evidence="2 8" id="KW-0489">Methyltransferase</keyword>
<keyword evidence="3" id="KW-1090">Inhibition of host innate immune response by virus</keyword>
<dbReference type="EC" id="2.1.1.37" evidence="1"/>
<evidence type="ECO:0000256" key="7">
    <source>
        <dbReference type="ARBA" id="ARBA00033479"/>
    </source>
</evidence>
<dbReference type="Gene3D" id="3.90.120.30">
    <property type="match status" value="1"/>
</dbReference>
<evidence type="ECO:0000256" key="6">
    <source>
        <dbReference type="ARBA" id="ARBA00023280"/>
    </source>
</evidence>
<dbReference type="SUPFAM" id="SSF53335">
    <property type="entry name" value="S-adenosyl-L-methionine-dependent methyltransferases"/>
    <property type="match status" value="1"/>
</dbReference>
<reference evidence="9" key="1">
    <citation type="submission" date="2020-04" db="EMBL/GenBank/DDBJ databases">
        <authorList>
            <person name="Chiriac C."/>
            <person name="Salcher M."/>
            <person name="Ghai R."/>
            <person name="Kavagutti S V."/>
        </authorList>
    </citation>
    <scope>NUCLEOTIDE SEQUENCE</scope>
</reference>
<evidence type="ECO:0000313" key="9">
    <source>
        <dbReference type="EMBL" id="CAB4163703.1"/>
    </source>
</evidence>
<evidence type="ECO:0000256" key="3">
    <source>
        <dbReference type="ARBA" id="ARBA00022632"/>
    </source>
</evidence>
<sequence length="353" mass="37727">MNFISFGSVCSGIEAVSVALNPLGFEADWLAEIEPFPCAVLEHHHPETPNLGDMTKIAALIRASKVFAPDVLVGGTPCQAFSVAGMRAGLEDARGQLTISFMDLANAIDENRAEIGKPPAVVWWENVPGVLSDKTNAFGCFLAGLAGESSELHPTGGRWANAGCVFGSQRAIAWRVLDAQYFGVAQRRRRVFVVASARNGFDPAQILFEFEGVRRDIAPSRETGQEVAGTITTSIGRSDNAGSVAGQLISAARMVAFGEYVEDGTASTMKARDYKDATDLIAVTSPASVRRLTPTECERLQGFPDGYTLIPVKGKPASDAPRYKALGNSMAVPVMRWIGARIAQHLRGEQNAA</sequence>
<dbReference type="GO" id="GO:0052170">
    <property type="term" value="P:symbiont-mediated suppression of host innate immune response"/>
    <property type="evidence" value="ECO:0007669"/>
    <property type="project" value="UniProtKB-KW"/>
</dbReference>
<evidence type="ECO:0000256" key="8">
    <source>
        <dbReference type="PROSITE-ProRule" id="PRU01016"/>
    </source>
</evidence>
<accession>A0A6J5NXB8</accession>
<dbReference type="GO" id="GO:0003886">
    <property type="term" value="F:DNA (cytosine-5-)-methyltransferase activity"/>
    <property type="evidence" value="ECO:0007669"/>
    <property type="project" value="UniProtKB-EC"/>
</dbReference>